<dbReference type="Pfam" id="PF12874">
    <property type="entry name" value="zf-met"/>
    <property type="match status" value="1"/>
</dbReference>
<dbReference type="InterPro" id="IPR013087">
    <property type="entry name" value="Znf_C2H2_type"/>
</dbReference>
<dbReference type="GO" id="GO:0008270">
    <property type="term" value="F:zinc ion binding"/>
    <property type="evidence" value="ECO:0007669"/>
    <property type="project" value="InterPro"/>
</dbReference>
<dbReference type="SUPFAM" id="SSF57667">
    <property type="entry name" value="beta-beta-alpha zinc fingers"/>
    <property type="match status" value="1"/>
</dbReference>
<dbReference type="Gramene" id="AUR62008475-RA">
    <property type="protein sequence ID" value="AUR62008475-RA:cds"/>
    <property type="gene ID" value="AUR62008475"/>
</dbReference>
<feature type="compositionally biased region" description="Polar residues" evidence="1">
    <location>
        <begin position="80"/>
        <end position="96"/>
    </location>
</feature>
<feature type="compositionally biased region" description="Polar residues" evidence="1">
    <location>
        <begin position="119"/>
        <end position="134"/>
    </location>
</feature>
<dbReference type="EnsemblPlants" id="AUR62008475-RA">
    <property type="protein sequence ID" value="AUR62008475-RA:cds"/>
    <property type="gene ID" value="AUR62008475"/>
</dbReference>
<dbReference type="PROSITE" id="PS00028">
    <property type="entry name" value="ZINC_FINGER_C2H2_1"/>
    <property type="match status" value="1"/>
</dbReference>
<dbReference type="Gene3D" id="3.30.160.60">
    <property type="entry name" value="Classic Zinc Finger"/>
    <property type="match status" value="1"/>
</dbReference>
<reference evidence="3" key="2">
    <citation type="submission" date="2021-03" db="UniProtKB">
        <authorList>
            <consortium name="EnsemblPlants"/>
        </authorList>
    </citation>
    <scope>IDENTIFICATION</scope>
</reference>
<evidence type="ECO:0000313" key="4">
    <source>
        <dbReference type="Proteomes" id="UP000596660"/>
    </source>
</evidence>
<name>A0A803L9D6_CHEQI</name>
<reference evidence="3" key="1">
    <citation type="journal article" date="2017" name="Nature">
        <title>The genome of Chenopodium quinoa.</title>
        <authorList>
            <person name="Jarvis D.E."/>
            <person name="Ho Y.S."/>
            <person name="Lightfoot D.J."/>
            <person name="Schmoeckel S.M."/>
            <person name="Li B."/>
            <person name="Borm T.J.A."/>
            <person name="Ohyanagi H."/>
            <person name="Mineta K."/>
            <person name="Michell C.T."/>
            <person name="Saber N."/>
            <person name="Kharbatia N.M."/>
            <person name="Rupper R.R."/>
            <person name="Sharp A.R."/>
            <person name="Dally N."/>
            <person name="Boughton B.A."/>
            <person name="Woo Y.H."/>
            <person name="Gao G."/>
            <person name="Schijlen E.G.W.M."/>
            <person name="Guo X."/>
            <person name="Momin A.A."/>
            <person name="Negrao S."/>
            <person name="Al-Babili S."/>
            <person name="Gehring C."/>
            <person name="Roessner U."/>
            <person name="Jung C."/>
            <person name="Murphy K."/>
            <person name="Arold S.T."/>
            <person name="Gojobori T."/>
            <person name="van der Linden C.G."/>
            <person name="van Loo E.N."/>
            <person name="Jellen E.N."/>
            <person name="Maughan P.J."/>
            <person name="Tester M."/>
        </authorList>
    </citation>
    <scope>NUCLEOTIDE SEQUENCE [LARGE SCALE GENOMIC DNA]</scope>
    <source>
        <strain evidence="3">cv. PI 614886</strain>
    </source>
</reference>
<proteinExistence type="predicted"/>
<feature type="domain" description="C2H2-type" evidence="2">
    <location>
        <begin position="200"/>
        <end position="222"/>
    </location>
</feature>
<sequence>MGSARGKYEISPELAIKREMAYREHLELMQLIKSTEAKQVPASSNHLYALQPTSVPASRPTSETTQTRPSQIPNPRPKLSANSSPNSTRKPGSSFSVPWPKTMNNPIKLLPRDKPKAEVSSNRPTSMHTSKPTSITSMAKDLTRWPKYRSKAQFTINPFWPECSSIPNLRMHFMGQKHKAQAMKGKGVGQSMEIETRLYCDLCDIWCMNEFSLKQHVSGKSHTLKLHTAERKN</sequence>
<dbReference type="AlphaFoldDB" id="A0A803L9D6"/>
<dbReference type="OMA" id="QFTINPF"/>
<dbReference type="Proteomes" id="UP000596660">
    <property type="component" value="Unplaced"/>
</dbReference>
<evidence type="ECO:0000313" key="3">
    <source>
        <dbReference type="EnsemblPlants" id="AUR62008475-RA:cds"/>
    </source>
</evidence>
<evidence type="ECO:0000256" key="1">
    <source>
        <dbReference type="SAM" id="MobiDB-lite"/>
    </source>
</evidence>
<organism evidence="3 4">
    <name type="scientific">Chenopodium quinoa</name>
    <name type="common">Quinoa</name>
    <dbReference type="NCBI Taxonomy" id="63459"/>
    <lineage>
        <taxon>Eukaryota</taxon>
        <taxon>Viridiplantae</taxon>
        <taxon>Streptophyta</taxon>
        <taxon>Embryophyta</taxon>
        <taxon>Tracheophyta</taxon>
        <taxon>Spermatophyta</taxon>
        <taxon>Magnoliopsida</taxon>
        <taxon>eudicotyledons</taxon>
        <taxon>Gunneridae</taxon>
        <taxon>Pentapetalae</taxon>
        <taxon>Caryophyllales</taxon>
        <taxon>Chenopodiaceae</taxon>
        <taxon>Chenopodioideae</taxon>
        <taxon>Atripliceae</taxon>
        <taxon>Chenopodium</taxon>
    </lineage>
</organism>
<protein>
    <recommendedName>
        <fullName evidence="2">C2H2-type domain-containing protein</fullName>
    </recommendedName>
</protein>
<dbReference type="GO" id="GO:0003676">
    <property type="term" value="F:nucleic acid binding"/>
    <property type="evidence" value="ECO:0007669"/>
    <property type="project" value="InterPro"/>
</dbReference>
<dbReference type="InterPro" id="IPR003604">
    <property type="entry name" value="Matrin/U1-like-C_Znf_C2H2"/>
</dbReference>
<accession>A0A803L9D6</accession>
<keyword evidence="4" id="KW-1185">Reference proteome</keyword>
<feature type="compositionally biased region" description="Polar residues" evidence="1">
    <location>
        <begin position="50"/>
        <end position="73"/>
    </location>
</feature>
<dbReference type="InterPro" id="IPR036236">
    <property type="entry name" value="Znf_C2H2_sf"/>
</dbReference>
<evidence type="ECO:0000259" key="2">
    <source>
        <dbReference type="PROSITE" id="PS00028"/>
    </source>
</evidence>
<feature type="region of interest" description="Disordered" evidence="1">
    <location>
        <begin position="50"/>
        <end position="134"/>
    </location>
</feature>
<dbReference type="SMART" id="SM00451">
    <property type="entry name" value="ZnF_U1"/>
    <property type="match status" value="1"/>
</dbReference>